<evidence type="ECO:0000313" key="3">
    <source>
        <dbReference type="Proteomes" id="UP001180481"/>
    </source>
</evidence>
<keyword evidence="1" id="KW-1133">Transmembrane helix</keyword>
<keyword evidence="1" id="KW-0812">Transmembrane</keyword>
<accession>A0ABY9RAF0</accession>
<evidence type="ECO:0000313" key="2">
    <source>
        <dbReference type="EMBL" id="WMW77818.1"/>
    </source>
</evidence>
<feature type="transmembrane region" description="Helical" evidence="1">
    <location>
        <begin position="51"/>
        <end position="72"/>
    </location>
</feature>
<sequence>MEYKKYWSIEDLGTNSLKSYEVCLYTAIIFVLLFVLIKKFKKSNQDYEKTILLWVTGIIGIGSMFGFIYLKIFTIDSTHERMQKILNSKNVAIVEGNISKFESVRPLSKKGIVTQEKFIVDSIEFSYSDELLGRFNRFSKTNNGVFRNGLPVRITYGKEKHEILMVEINK</sequence>
<reference evidence="2" key="1">
    <citation type="submission" date="2023-09" db="EMBL/GenBank/DDBJ databases">
        <title>Flavobacterium sp. 20NA77.7 isolated from freshwater.</title>
        <authorList>
            <person name="Le V."/>
            <person name="Ko S.-R."/>
            <person name="Ahn C.-Y."/>
            <person name="Oh H.-M."/>
        </authorList>
    </citation>
    <scope>NUCLEOTIDE SEQUENCE</scope>
    <source>
        <strain evidence="2">20NA77.7</strain>
    </source>
</reference>
<dbReference type="RefSeq" id="WP_309532153.1">
    <property type="nucleotide sequence ID" value="NZ_CP133721.1"/>
</dbReference>
<keyword evidence="1" id="KW-0472">Membrane</keyword>
<evidence type="ECO:0000256" key="1">
    <source>
        <dbReference type="SAM" id="Phobius"/>
    </source>
</evidence>
<gene>
    <name evidence="2" type="ORF">RF683_10045</name>
</gene>
<keyword evidence="3" id="KW-1185">Reference proteome</keyword>
<organism evidence="2 3">
    <name type="scientific">Flavobacterium nakdongensis</name>
    <dbReference type="NCBI Taxonomy" id="3073563"/>
    <lineage>
        <taxon>Bacteria</taxon>
        <taxon>Pseudomonadati</taxon>
        <taxon>Bacteroidota</taxon>
        <taxon>Flavobacteriia</taxon>
        <taxon>Flavobacteriales</taxon>
        <taxon>Flavobacteriaceae</taxon>
        <taxon>Flavobacterium</taxon>
    </lineage>
</organism>
<dbReference type="EMBL" id="CP133721">
    <property type="protein sequence ID" value="WMW77818.1"/>
    <property type="molecule type" value="Genomic_DNA"/>
</dbReference>
<proteinExistence type="predicted"/>
<feature type="transmembrane region" description="Helical" evidence="1">
    <location>
        <begin position="20"/>
        <end position="39"/>
    </location>
</feature>
<name>A0ABY9RAF0_9FLAO</name>
<protein>
    <submittedName>
        <fullName evidence="2">Uncharacterized protein</fullName>
    </submittedName>
</protein>
<dbReference type="Proteomes" id="UP001180481">
    <property type="component" value="Chromosome"/>
</dbReference>